<proteinExistence type="predicted"/>
<evidence type="ECO:0000313" key="2">
    <source>
        <dbReference type="Proteomes" id="UP001164250"/>
    </source>
</evidence>
<protein>
    <submittedName>
        <fullName evidence="1">Uncharacterized protein</fullName>
    </submittedName>
</protein>
<reference evidence="2" key="1">
    <citation type="journal article" date="2023" name="G3 (Bethesda)">
        <title>Genome assembly and association tests identify interacting loci associated with vigor, precocity, and sex in interspecific pistachio rootstocks.</title>
        <authorList>
            <person name="Palmer W."/>
            <person name="Jacygrad E."/>
            <person name="Sagayaradj S."/>
            <person name="Cavanaugh K."/>
            <person name="Han R."/>
            <person name="Bertier L."/>
            <person name="Beede B."/>
            <person name="Kafkas S."/>
            <person name="Golino D."/>
            <person name="Preece J."/>
            <person name="Michelmore R."/>
        </authorList>
    </citation>
    <scope>NUCLEOTIDE SEQUENCE [LARGE SCALE GENOMIC DNA]</scope>
</reference>
<gene>
    <name evidence="1" type="ORF">Patl1_28460</name>
</gene>
<keyword evidence="2" id="KW-1185">Reference proteome</keyword>
<sequence length="124" mass="13449">MYLHNPCGFDPIYIRSQSPIGPATTPQNESSCETFYFWRNSGGTRGELLLGRGEGKGLGLPIPIGPHKGTGAVERVHIAEPKGSTFVRDRSMSRRLVPAALKSTYALCSGSLIRKIELGWGSTM</sequence>
<comment type="caution">
    <text evidence="1">The sequence shown here is derived from an EMBL/GenBank/DDBJ whole genome shotgun (WGS) entry which is preliminary data.</text>
</comment>
<organism evidence="1 2">
    <name type="scientific">Pistacia atlantica</name>
    <dbReference type="NCBI Taxonomy" id="434234"/>
    <lineage>
        <taxon>Eukaryota</taxon>
        <taxon>Viridiplantae</taxon>
        <taxon>Streptophyta</taxon>
        <taxon>Embryophyta</taxon>
        <taxon>Tracheophyta</taxon>
        <taxon>Spermatophyta</taxon>
        <taxon>Magnoliopsida</taxon>
        <taxon>eudicotyledons</taxon>
        <taxon>Gunneridae</taxon>
        <taxon>Pentapetalae</taxon>
        <taxon>rosids</taxon>
        <taxon>malvids</taxon>
        <taxon>Sapindales</taxon>
        <taxon>Anacardiaceae</taxon>
        <taxon>Pistacia</taxon>
    </lineage>
</organism>
<accession>A0ACC1BFW2</accession>
<dbReference type="EMBL" id="CM047901">
    <property type="protein sequence ID" value="KAJ0097744.1"/>
    <property type="molecule type" value="Genomic_DNA"/>
</dbReference>
<dbReference type="Proteomes" id="UP001164250">
    <property type="component" value="Chromosome 5"/>
</dbReference>
<evidence type="ECO:0000313" key="1">
    <source>
        <dbReference type="EMBL" id="KAJ0097744.1"/>
    </source>
</evidence>
<name>A0ACC1BFW2_9ROSI</name>